<name>A0A3M7T8Q3_BRAPC</name>
<keyword evidence="2" id="KW-1185">Reference proteome</keyword>
<organism evidence="1 2">
    <name type="scientific">Brachionus plicatilis</name>
    <name type="common">Marine rotifer</name>
    <name type="synonym">Brachionus muelleri</name>
    <dbReference type="NCBI Taxonomy" id="10195"/>
    <lineage>
        <taxon>Eukaryota</taxon>
        <taxon>Metazoa</taxon>
        <taxon>Spiralia</taxon>
        <taxon>Gnathifera</taxon>
        <taxon>Rotifera</taxon>
        <taxon>Eurotatoria</taxon>
        <taxon>Monogononta</taxon>
        <taxon>Pseudotrocha</taxon>
        <taxon>Ploima</taxon>
        <taxon>Brachionidae</taxon>
        <taxon>Brachionus</taxon>
    </lineage>
</organism>
<feature type="non-terminal residue" evidence="1">
    <location>
        <position position="1"/>
    </location>
</feature>
<protein>
    <submittedName>
        <fullName evidence="1">Uncharacterized protein</fullName>
    </submittedName>
</protein>
<evidence type="ECO:0000313" key="2">
    <source>
        <dbReference type="Proteomes" id="UP000276133"/>
    </source>
</evidence>
<dbReference type="Proteomes" id="UP000276133">
    <property type="component" value="Unassembled WGS sequence"/>
</dbReference>
<proteinExistence type="predicted"/>
<dbReference type="AlphaFoldDB" id="A0A3M7T8Q3"/>
<dbReference type="EMBL" id="REGN01000137">
    <property type="protein sequence ID" value="RNA44200.1"/>
    <property type="molecule type" value="Genomic_DNA"/>
</dbReference>
<comment type="caution">
    <text evidence="1">The sequence shown here is derived from an EMBL/GenBank/DDBJ whole genome shotgun (WGS) entry which is preliminary data.</text>
</comment>
<accession>A0A3M7T8Q3</accession>
<sequence length="97" mass="11317">VKKYSNFIRDKNILVNHLDVLNAKKRIPEHLYSIRKFNKDLRKSLSNYDKCSESNASQDFDLCTKIYDLPSHKKSIPISFNSVQSTPSVSLYPFCQF</sequence>
<evidence type="ECO:0000313" key="1">
    <source>
        <dbReference type="EMBL" id="RNA44200.1"/>
    </source>
</evidence>
<gene>
    <name evidence="1" type="ORF">BpHYR1_046852</name>
</gene>
<reference evidence="1 2" key="1">
    <citation type="journal article" date="2018" name="Sci. Rep.">
        <title>Genomic signatures of local adaptation to the degree of environmental predictability in rotifers.</title>
        <authorList>
            <person name="Franch-Gras L."/>
            <person name="Hahn C."/>
            <person name="Garcia-Roger E.M."/>
            <person name="Carmona M.J."/>
            <person name="Serra M."/>
            <person name="Gomez A."/>
        </authorList>
    </citation>
    <scope>NUCLEOTIDE SEQUENCE [LARGE SCALE GENOMIC DNA]</scope>
    <source>
        <strain evidence="1">HYR1</strain>
    </source>
</reference>